<dbReference type="AlphaFoldDB" id="A0A2M7BCV3"/>
<dbReference type="Proteomes" id="UP000229631">
    <property type="component" value="Unassembled WGS sequence"/>
</dbReference>
<accession>A0A2M7BCV3</accession>
<name>A0A2M7BCV3_9BACT</name>
<dbReference type="PANTHER" id="PTHR34203:SF15">
    <property type="entry name" value="SLL1173 PROTEIN"/>
    <property type="match status" value="1"/>
</dbReference>
<organism evidence="2 3">
    <name type="scientific">Candidatus Shapirobacteria bacterium CG03_land_8_20_14_0_80_39_12</name>
    <dbReference type="NCBI Taxonomy" id="1974879"/>
    <lineage>
        <taxon>Bacteria</taxon>
        <taxon>Candidatus Shapironibacteriota</taxon>
    </lineage>
</organism>
<gene>
    <name evidence="2" type="ORF">COS54_02030</name>
</gene>
<dbReference type="Gene3D" id="3.40.50.150">
    <property type="entry name" value="Vaccinia Virus protein VP39"/>
    <property type="match status" value="1"/>
</dbReference>
<dbReference type="EMBL" id="PEVC01000038">
    <property type="protein sequence ID" value="PIV00918.1"/>
    <property type="molecule type" value="Genomic_DNA"/>
</dbReference>
<evidence type="ECO:0000313" key="2">
    <source>
        <dbReference type="EMBL" id="PIV00918.1"/>
    </source>
</evidence>
<reference evidence="3" key="1">
    <citation type="submission" date="2017-09" db="EMBL/GenBank/DDBJ databases">
        <title>Depth-based differentiation of microbial function through sediment-hosted aquifers and enrichment of novel symbionts in the deep terrestrial subsurface.</title>
        <authorList>
            <person name="Probst A.J."/>
            <person name="Ladd B."/>
            <person name="Jarett J.K."/>
            <person name="Geller-Mcgrath D.E."/>
            <person name="Sieber C.M.K."/>
            <person name="Emerson J.B."/>
            <person name="Anantharaman K."/>
            <person name="Thomas B.C."/>
            <person name="Malmstrom R."/>
            <person name="Stieglmeier M."/>
            <person name="Klingl A."/>
            <person name="Woyke T."/>
            <person name="Ryan C.M."/>
            <person name="Banfield J.F."/>
        </authorList>
    </citation>
    <scope>NUCLEOTIDE SEQUENCE [LARGE SCALE GENOMIC DNA]</scope>
</reference>
<evidence type="ECO:0000313" key="3">
    <source>
        <dbReference type="Proteomes" id="UP000229631"/>
    </source>
</evidence>
<proteinExistence type="predicted"/>
<feature type="domain" description="Methyltransferase FkbM" evidence="1">
    <location>
        <begin position="84"/>
        <end position="226"/>
    </location>
</feature>
<sequence length="296" mass="34205">METLLKKIGKKIRFYFRFLLWKIAGVFKKQITVSTKQGTFTVFCQDKEISKDLFCHRDYDREFYFKVFKFLSARKSFKKGTLVDIGANIGVTAIGVINDKLIEKAIAIESEPENFSLLEKNIKANYLEKLIIPLLYAVSDMNGNLPLELSENIFGDHRIRQTFKNNVADGPFNESRRKVIKVKAQTIDSIIDSLPKNFTREISLIWSDVQGYEGYVFKGGRQIFATGVPVVAEIWPYGIKRSGMSEKEFCRIAQNFWSSFWVLRQENFVKYPSSLLKNLFTELGEKGNYTNVIFTK</sequence>
<dbReference type="PANTHER" id="PTHR34203">
    <property type="entry name" value="METHYLTRANSFERASE, FKBM FAMILY PROTEIN"/>
    <property type="match status" value="1"/>
</dbReference>
<dbReference type="NCBIfam" id="TIGR01444">
    <property type="entry name" value="fkbM_fam"/>
    <property type="match status" value="1"/>
</dbReference>
<comment type="caution">
    <text evidence="2">The sequence shown here is derived from an EMBL/GenBank/DDBJ whole genome shotgun (WGS) entry which is preliminary data.</text>
</comment>
<dbReference type="InterPro" id="IPR029063">
    <property type="entry name" value="SAM-dependent_MTases_sf"/>
</dbReference>
<dbReference type="InterPro" id="IPR006342">
    <property type="entry name" value="FkbM_mtfrase"/>
</dbReference>
<protein>
    <recommendedName>
        <fullName evidence="1">Methyltransferase FkbM domain-containing protein</fullName>
    </recommendedName>
</protein>
<dbReference type="SUPFAM" id="SSF53335">
    <property type="entry name" value="S-adenosyl-L-methionine-dependent methyltransferases"/>
    <property type="match status" value="1"/>
</dbReference>
<dbReference type="InterPro" id="IPR052514">
    <property type="entry name" value="SAM-dependent_MTase"/>
</dbReference>
<dbReference type="Pfam" id="PF05050">
    <property type="entry name" value="Methyltransf_21"/>
    <property type="match status" value="1"/>
</dbReference>
<evidence type="ECO:0000259" key="1">
    <source>
        <dbReference type="Pfam" id="PF05050"/>
    </source>
</evidence>